<evidence type="ECO:0000259" key="3">
    <source>
        <dbReference type="Pfam" id="PF00291"/>
    </source>
</evidence>
<reference evidence="4 5" key="1">
    <citation type="submission" date="2019-12" db="EMBL/GenBank/DDBJ databases">
        <authorList>
            <person name="Li J."/>
            <person name="Shi Y."/>
            <person name="Xu G."/>
            <person name="Xiao D."/>
            <person name="Ran X."/>
        </authorList>
    </citation>
    <scope>NUCLEOTIDE SEQUENCE [LARGE SCALE GENOMIC DNA]</scope>
    <source>
        <strain evidence="4 5">JCM 15915</strain>
    </source>
</reference>
<dbReference type="PANTHER" id="PTHR10314">
    <property type="entry name" value="CYSTATHIONINE BETA-SYNTHASE"/>
    <property type="match status" value="1"/>
</dbReference>
<dbReference type="InterPro" id="IPR036052">
    <property type="entry name" value="TrpB-like_PALP_sf"/>
</dbReference>
<accession>A0A7K1LEU5</accession>
<protein>
    <submittedName>
        <fullName evidence="4">Pyridoxal-phosphate dependent enzyme</fullName>
    </submittedName>
</protein>
<feature type="domain" description="Tryptophan synthase beta chain-like PALP" evidence="3">
    <location>
        <begin position="1"/>
        <end position="242"/>
    </location>
</feature>
<dbReference type="InterPro" id="IPR050214">
    <property type="entry name" value="Cys_Synth/Cystath_Beta-Synth"/>
</dbReference>
<evidence type="ECO:0000313" key="4">
    <source>
        <dbReference type="EMBL" id="MUN53701.1"/>
    </source>
</evidence>
<dbReference type="Pfam" id="PF00291">
    <property type="entry name" value="PALP"/>
    <property type="match status" value="1"/>
</dbReference>
<comment type="cofactor">
    <cofactor evidence="1">
        <name>pyridoxal 5'-phosphate</name>
        <dbReference type="ChEBI" id="CHEBI:597326"/>
    </cofactor>
</comment>
<organism evidence="4 5">
    <name type="scientific">Rothia koreensis</name>
    <dbReference type="NCBI Taxonomy" id="592378"/>
    <lineage>
        <taxon>Bacteria</taxon>
        <taxon>Bacillati</taxon>
        <taxon>Actinomycetota</taxon>
        <taxon>Actinomycetes</taxon>
        <taxon>Micrococcales</taxon>
        <taxon>Micrococcaceae</taxon>
        <taxon>Rothia</taxon>
    </lineage>
</organism>
<evidence type="ECO:0000256" key="1">
    <source>
        <dbReference type="ARBA" id="ARBA00001933"/>
    </source>
</evidence>
<sequence>MKARSARGALLELMRRGTIRRGGTVIDSSSGIYACALAMACHELGLRCCIIGSTTIDQTLRVQLDLLGVELEQMPPSTSLRADQDRRVARVRELIEAHPDWHWMRQYHDAVHYAGYQPIATRCGDLLRGRGYRSVDLVAPVGSGVSSGALGLGLAASGLTVRLVGVQPFGSVTFGSEDVEDPDMLIAGIGSSIPFDNVRHELYDSVHWVSYEVGRAGTLALCRRHALFAGLSSGAAYAVADYLGRDRASSAHCTLMTCPDTGHRYLEDVYEDADDVPDVSVFEPQVLGSPRESPRLPWSAVHWGGSVTREAEPFPSSGASRP</sequence>
<dbReference type="GO" id="GO:1901605">
    <property type="term" value="P:alpha-amino acid metabolic process"/>
    <property type="evidence" value="ECO:0007669"/>
    <property type="project" value="UniProtKB-ARBA"/>
</dbReference>
<dbReference type="OrthoDB" id="5129755at2"/>
<dbReference type="AlphaFoldDB" id="A0A7K1LEU5"/>
<dbReference type="SUPFAM" id="SSF53686">
    <property type="entry name" value="Tryptophan synthase beta subunit-like PLP-dependent enzymes"/>
    <property type="match status" value="1"/>
</dbReference>
<comment type="caution">
    <text evidence="4">The sequence shown here is derived from an EMBL/GenBank/DDBJ whole genome shotgun (WGS) entry which is preliminary data.</text>
</comment>
<evidence type="ECO:0000313" key="5">
    <source>
        <dbReference type="Proteomes" id="UP000462152"/>
    </source>
</evidence>
<evidence type="ECO:0000256" key="2">
    <source>
        <dbReference type="ARBA" id="ARBA00022898"/>
    </source>
</evidence>
<gene>
    <name evidence="4" type="ORF">GMA10_00390</name>
</gene>
<dbReference type="EMBL" id="WOGT01000001">
    <property type="protein sequence ID" value="MUN53701.1"/>
    <property type="molecule type" value="Genomic_DNA"/>
</dbReference>
<dbReference type="Gene3D" id="3.40.50.1100">
    <property type="match status" value="2"/>
</dbReference>
<dbReference type="InterPro" id="IPR001926">
    <property type="entry name" value="TrpB-like_PALP"/>
</dbReference>
<name>A0A7K1LEU5_9MICC</name>
<keyword evidence="2" id="KW-0663">Pyridoxal phosphate</keyword>
<proteinExistence type="predicted"/>
<keyword evidence="5" id="KW-1185">Reference proteome</keyword>
<dbReference type="Proteomes" id="UP000462152">
    <property type="component" value="Unassembled WGS sequence"/>
</dbReference>